<reference evidence="2 3" key="1">
    <citation type="submission" date="2019-08" db="EMBL/GenBank/DDBJ databases">
        <title>Complete genome sequence of Terriglobus albidus strain ORNL.</title>
        <authorList>
            <person name="Podar M."/>
        </authorList>
    </citation>
    <scope>NUCLEOTIDE SEQUENCE [LARGE SCALE GENOMIC DNA]</scope>
    <source>
        <strain evidence="2 3">ORNL</strain>
    </source>
</reference>
<organism evidence="2 3">
    <name type="scientific">Terriglobus albidus</name>
    <dbReference type="NCBI Taxonomy" id="1592106"/>
    <lineage>
        <taxon>Bacteria</taxon>
        <taxon>Pseudomonadati</taxon>
        <taxon>Acidobacteriota</taxon>
        <taxon>Terriglobia</taxon>
        <taxon>Terriglobales</taxon>
        <taxon>Acidobacteriaceae</taxon>
        <taxon>Terriglobus</taxon>
    </lineage>
</organism>
<dbReference type="InterPro" id="IPR050834">
    <property type="entry name" value="Glycosyltransf_2"/>
</dbReference>
<dbReference type="InterPro" id="IPR001173">
    <property type="entry name" value="Glyco_trans_2-like"/>
</dbReference>
<dbReference type="KEGG" id="talb:FTW19_10395"/>
<dbReference type="Gene3D" id="3.90.550.10">
    <property type="entry name" value="Spore Coat Polysaccharide Biosynthesis Protein SpsA, Chain A"/>
    <property type="match status" value="1"/>
</dbReference>
<evidence type="ECO:0000313" key="2">
    <source>
        <dbReference type="EMBL" id="QEE28374.1"/>
    </source>
</evidence>
<evidence type="ECO:0000313" key="3">
    <source>
        <dbReference type="Proteomes" id="UP000321820"/>
    </source>
</evidence>
<keyword evidence="2" id="KW-0808">Transferase</keyword>
<dbReference type="InterPro" id="IPR029044">
    <property type="entry name" value="Nucleotide-diphossugar_trans"/>
</dbReference>
<dbReference type="Pfam" id="PF00535">
    <property type="entry name" value="Glycos_transf_2"/>
    <property type="match status" value="1"/>
</dbReference>
<dbReference type="AlphaFoldDB" id="A0A5B9E9Q0"/>
<dbReference type="PANTHER" id="PTHR43685">
    <property type="entry name" value="GLYCOSYLTRANSFERASE"/>
    <property type="match status" value="1"/>
</dbReference>
<feature type="domain" description="Glycosyltransferase 2-like" evidence="1">
    <location>
        <begin position="19"/>
        <end position="146"/>
    </location>
</feature>
<dbReference type="GO" id="GO:0016740">
    <property type="term" value="F:transferase activity"/>
    <property type="evidence" value="ECO:0007669"/>
    <property type="project" value="UniProtKB-KW"/>
</dbReference>
<sequence length="325" mass="36400">MVDTTVRSDFGQCEPGLVSIIIPTYKRPDDMRKAVESALAQTYDHIEIVIVSDGPDPAARAAVEGIDPRVHYAELPTNRGPAAARNEGVALSCGEWLTFLDDDDLILPGKIEKQLALADRNSPQTMISCRAIYRAQGKDNIHPERPIGPSEDVADYILLRPSLTQRPGVLPLQSLLLHRSLLKKVPFTTHADHEDWAWLLEAWHLAGARVKFAWEPLVVYNIVVDSISRSRRTNWKDSLEWAQQYRRWIGDRAFASFLSTKVALKAKRSQDKGALQQIGRLVMASRPGWLELAFLAGIWLLPGQVLHHLWKKSLESSHQAGQTAS</sequence>
<dbReference type="CDD" id="cd00761">
    <property type="entry name" value="Glyco_tranf_GTA_type"/>
    <property type="match status" value="1"/>
</dbReference>
<keyword evidence="3" id="KW-1185">Reference proteome</keyword>
<gene>
    <name evidence="2" type="ORF">FTW19_10395</name>
</gene>
<dbReference type="SUPFAM" id="SSF53448">
    <property type="entry name" value="Nucleotide-diphospho-sugar transferases"/>
    <property type="match status" value="1"/>
</dbReference>
<dbReference type="Proteomes" id="UP000321820">
    <property type="component" value="Chromosome"/>
</dbReference>
<accession>A0A5B9E9Q0</accession>
<evidence type="ECO:0000259" key="1">
    <source>
        <dbReference type="Pfam" id="PF00535"/>
    </source>
</evidence>
<proteinExistence type="predicted"/>
<dbReference type="EMBL" id="CP042806">
    <property type="protein sequence ID" value="QEE28374.1"/>
    <property type="molecule type" value="Genomic_DNA"/>
</dbReference>
<dbReference type="OrthoDB" id="9785185at2"/>
<dbReference type="RefSeq" id="WP_147647564.1">
    <property type="nucleotide sequence ID" value="NZ_CP042806.1"/>
</dbReference>
<protein>
    <submittedName>
        <fullName evidence="2">Glycosyltransferase family 2 protein</fullName>
    </submittedName>
</protein>
<dbReference type="PANTHER" id="PTHR43685:SF2">
    <property type="entry name" value="GLYCOSYLTRANSFERASE 2-LIKE DOMAIN-CONTAINING PROTEIN"/>
    <property type="match status" value="1"/>
</dbReference>
<name>A0A5B9E9Q0_9BACT</name>